<reference evidence="1" key="1">
    <citation type="journal article" date="2014" name="Front. Microbiol.">
        <title>High frequency of phylogenetically diverse reductive dehalogenase-homologous genes in deep subseafloor sedimentary metagenomes.</title>
        <authorList>
            <person name="Kawai M."/>
            <person name="Futagami T."/>
            <person name="Toyoda A."/>
            <person name="Takaki Y."/>
            <person name="Nishi S."/>
            <person name="Hori S."/>
            <person name="Arai W."/>
            <person name="Tsubouchi T."/>
            <person name="Morono Y."/>
            <person name="Uchiyama I."/>
            <person name="Ito T."/>
            <person name="Fujiyama A."/>
            <person name="Inagaki F."/>
            <person name="Takami H."/>
        </authorList>
    </citation>
    <scope>NUCLEOTIDE SEQUENCE</scope>
    <source>
        <strain evidence="1">Expedition CK06-06</strain>
    </source>
</reference>
<protein>
    <recommendedName>
        <fullName evidence="2">NadR/Ttd14 AAA domain-containing protein</fullName>
    </recommendedName>
</protein>
<name>X0XSY1_9ZZZZ</name>
<dbReference type="InterPro" id="IPR027417">
    <property type="entry name" value="P-loop_NTPase"/>
</dbReference>
<gene>
    <name evidence="1" type="ORF">S01H1_67592</name>
</gene>
<dbReference type="AlphaFoldDB" id="X0XSY1"/>
<feature type="non-terminal residue" evidence="1">
    <location>
        <position position="231"/>
    </location>
</feature>
<dbReference type="Gene3D" id="3.40.50.300">
    <property type="entry name" value="P-loop containing nucleotide triphosphate hydrolases"/>
    <property type="match status" value="1"/>
</dbReference>
<comment type="caution">
    <text evidence="1">The sequence shown here is derived from an EMBL/GenBank/DDBJ whole genome shotgun (WGS) entry which is preliminary data.</text>
</comment>
<accession>X0XSY1</accession>
<dbReference type="EMBL" id="BARS01044779">
    <property type="protein sequence ID" value="GAG39758.1"/>
    <property type="molecule type" value="Genomic_DNA"/>
</dbReference>
<proteinExistence type="predicted"/>
<evidence type="ECO:0008006" key="2">
    <source>
        <dbReference type="Google" id="ProtNLM"/>
    </source>
</evidence>
<sequence>MSERKRVIICTGAPGNGRDEMLNELDDIASFGYHHLFQYIVEEARLDGTNLNKINILDFYDSQPEKMEDYRKQAIGKIVAEIDKKGGVHLVSTPYHFEWKGNRFQGLTDEDVRLLNPDLFIIIFDDFVRVRDRLSRDTQWQDHKYTLGEIANWRREEVNGIYRLAEAFKPRKEIQLVAYESGPRLLRDLVYKPGKETVYLSHPITGEGADFFRHITRFLDSLSEYYVIYDP</sequence>
<organism evidence="1">
    <name type="scientific">marine sediment metagenome</name>
    <dbReference type="NCBI Taxonomy" id="412755"/>
    <lineage>
        <taxon>unclassified sequences</taxon>
        <taxon>metagenomes</taxon>
        <taxon>ecological metagenomes</taxon>
    </lineage>
</organism>
<evidence type="ECO:0000313" key="1">
    <source>
        <dbReference type="EMBL" id="GAG39758.1"/>
    </source>
</evidence>